<dbReference type="SUPFAM" id="SSF52980">
    <property type="entry name" value="Restriction endonuclease-like"/>
    <property type="match status" value="1"/>
</dbReference>
<protein>
    <submittedName>
        <fullName evidence="2">Restriction endonuclease</fullName>
        <ecNumber evidence="2">3.1.21.-</ecNumber>
    </submittedName>
</protein>
<dbReference type="EC" id="3.1.21.-" evidence="2"/>
<dbReference type="Proteomes" id="UP001575181">
    <property type="component" value="Unassembled WGS sequence"/>
</dbReference>
<accession>A0ABV4U192</accession>
<organism evidence="2 3">
    <name type="scientific">Thiohalorhabdus methylotrophus</name>
    <dbReference type="NCBI Taxonomy" id="3242694"/>
    <lineage>
        <taxon>Bacteria</taxon>
        <taxon>Pseudomonadati</taxon>
        <taxon>Pseudomonadota</taxon>
        <taxon>Gammaproteobacteria</taxon>
        <taxon>Thiohalorhabdales</taxon>
        <taxon>Thiohalorhabdaceae</taxon>
        <taxon>Thiohalorhabdus</taxon>
    </lineage>
</organism>
<proteinExistence type="predicted"/>
<reference evidence="2 3" key="1">
    <citation type="submission" date="2024-08" db="EMBL/GenBank/DDBJ databases">
        <title>Whole-genome sequencing of halo(alkali)philic microorganisms from hypersaline lakes.</title>
        <authorList>
            <person name="Sorokin D.Y."/>
            <person name="Merkel A.Y."/>
            <person name="Messina E."/>
            <person name="Yakimov M."/>
        </authorList>
    </citation>
    <scope>NUCLEOTIDE SEQUENCE [LARGE SCALE GENOMIC DNA]</scope>
    <source>
        <strain evidence="2 3">Cl-TMA</strain>
    </source>
</reference>
<dbReference type="Pfam" id="PF04471">
    <property type="entry name" value="Mrr_cat"/>
    <property type="match status" value="1"/>
</dbReference>
<evidence type="ECO:0000259" key="1">
    <source>
        <dbReference type="Pfam" id="PF04471"/>
    </source>
</evidence>
<dbReference type="InterPro" id="IPR007560">
    <property type="entry name" value="Restrct_endonuc_IV_Mrr"/>
</dbReference>
<dbReference type="RefSeq" id="WP_373657307.1">
    <property type="nucleotide sequence ID" value="NZ_JBGUAW010000015.1"/>
</dbReference>
<keyword evidence="2" id="KW-0540">Nuclease</keyword>
<dbReference type="GO" id="GO:0016787">
    <property type="term" value="F:hydrolase activity"/>
    <property type="evidence" value="ECO:0007669"/>
    <property type="project" value="UniProtKB-KW"/>
</dbReference>
<gene>
    <name evidence="2" type="ORF">ACERLL_17055</name>
</gene>
<dbReference type="EMBL" id="JBGUAW010000015">
    <property type="protein sequence ID" value="MFA9462518.1"/>
    <property type="molecule type" value="Genomic_DNA"/>
</dbReference>
<feature type="domain" description="Restriction endonuclease type IV Mrr" evidence="1">
    <location>
        <begin position="5"/>
        <end position="113"/>
    </location>
</feature>
<dbReference type="InterPro" id="IPR011335">
    <property type="entry name" value="Restrct_endonuc-II-like"/>
</dbReference>
<dbReference type="Gene3D" id="3.40.1350.10">
    <property type="match status" value="1"/>
</dbReference>
<keyword evidence="3" id="KW-1185">Reference proteome</keyword>
<evidence type="ECO:0000313" key="3">
    <source>
        <dbReference type="Proteomes" id="UP001575181"/>
    </source>
</evidence>
<evidence type="ECO:0000313" key="2">
    <source>
        <dbReference type="EMBL" id="MFA9462518.1"/>
    </source>
</evidence>
<dbReference type="InterPro" id="IPR011856">
    <property type="entry name" value="tRNA_endonuc-like_dom_sf"/>
</dbReference>
<keyword evidence="2" id="KW-0255">Endonuclease</keyword>
<sequence>MSDFKEFEDLTAEIFKILIKNPEYEKVEKNVYVQGHDGKREVDVLVTGSIGPVEVVTIVECKDYNKKVTVTEFDALSSKMQDIKAHKAVLVARKGFSNTAQKKAKRLGIDLCTAHAARTYKWPVKLDIPIVIEEVELLGLSMMFGMHLEEGGKFEKNALVNDIDISELFKGKWNNNEIELEDEVDKIEWRPDDIEGSYFKRDINGSKVYLQDFYISAELHRSYYLAGTAKLEGTKELDFVMEGKRTILLNPEDFSGYKEKFPSYSKKSELPDIPYNFIQAKVRPNVHIGKFEYFITDEGGNPFNSRELQVPPDAEEVHLRVKIRPSTGRIIVWGDINKDPIEFSGPQSEGVIPLSGPDITWKNLEYVENVEIYTLGWKDSRGR</sequence>
<dbReference type="GO" id="GO:0004519">
    <property type="term" value="F:endonuclease activity"/>
    <property type="evidence" value="ECO:0007669"/>
    <property type="project" value="UniProtKB-KW"/>
</dbReference>
<name>A0ABV4U192_9GAMM</name>
<keyword evidence="2" id="KW-0378">Hydrolase</keyword>
<comment type="caution">
    <text evidence="2">The sequence shown here is derived from an EMBL/GenBank/DDBJ whole genome shotgun (WGS) entry which is preliminary data.</text>
</comment>